<dbReference type="InterPro" id="IPR016187">
    <property type="entry name" value="CTDL_fold"/>
</dbReference>
<evidence type="ECO:0000313" key="2">
    <source>
        <dbReference type="EMBL" id="CAF1171948.1"/>
    </source>
</evidence>
<dbReference type="Proteomes" id="UP000663854">
    <property type="component" value="Unassembled WGS sequence"/>
</dbReference>
<dbReference type="AlphaFoldDB" id="A0A815MWL7"/>
<keyword evidence="1" id="KW-0472">Membrane</keyword>
<evidence type="ECO:0000313" key="3">
    <source>
        <dbReference type="EMBL" id="CAF1426227.1"/>
    </source>
</evidence>
<protein>
    <recommendedName>
        <fullName evidence="5">C-type lectin domain-containing protein</fullName>
    </recommendedName>
</protein>
<dbReference type="EMBL" id="CAJNOL010001837">
    <property type="protein sequence ID" value="CAF1426227.1"/>
    <property type="molecule type" value="Genomic_DNA"/>
</dbReference>
<comment type="caution">
    <text evidence="3">The sequence shown here is derived from an EMBL/GenBank/DDBJ whole genome shotgun (WGS) entry which is preliminary data.</text>
</comment>
<organism evidence="3 4">
    <name type="scientific">Rotaria sordida</name>
    <dbReference type="NCBI Taxonomy" id="392033"/>
    <lineage>
        <taxon>Eukaryota</taxon>
        <taxon>Metazoa</taxon>
        <taxon>Spiralia</taxon>
        <taxon>Gnathifera</taxon>
        <taxon>Rotifera</taxon>
        <taxon>Eurotatoria</taxon>
        <taxon>Bdelloidea</taxon>
        <taxon>Philodinida</taxon>
        <taxon>Philodinidae</taxon>
        <taxon>Rotaria</taxon>
    </lineage>
</organism>
<accession>A0A815MWL7</accession>
<keyword evidence="1" id="KW-0812">Transmembrane</keyword>
<dbReference type="Proteomes" id="UP000663870">
    <property type="component" value="Unassembled WGS sequence"/>
</dbReference>
<evidence type="ECO:0000313" key="4">
    <source>
        <dbReference type="Proteomes" id="UP000663870"/>
    </source>
</evidence>
<dbReference type="SUPFAM" id="SSF56436">
    <property type="entry name" value="C-type lectin-like"/>
    <property type="match status" value="1"/>
</dbReference>
<sequence length="200" mass="23459">MICKENKCKCIITRTQVYFWTGKRCIECIQGWTSFSGTRCFRFFNENKTSFDARIHCHKYKADLVYFNKWPLSVLDFVDNITKSYFKSANSLINIWAIANSNLFNNDKSMLATRWLTYISSNFVEMFCVWLIKQSKTNVTNKNTTITEIPYSTIIGSISIIIFLILFTFFILYTMQKEPSKTSIDYDDNSSYQLNSSESF</sequence>
<dbReference type="EMBL" id="CAJNOH010001071">
    <property type="protein sequence ID" value="CAF1171948.1"/>
    <property type="molecule type" value="Genomic_DNA"/>
</dbReference>
<evidence type="ECO:0008006" key="5">
    <source>
        <dbReference type="Google" id="ProtNLM"/>
    </source>
</evidence>
<gene>
    <name evidence="3" type="ORF">JXQ802_LOCUS36161</name>
    <name evidence="2" type="ORF">PYM288_LOCUS23322</name>
</gene>
<keyword evidence="4" id="KW-1185">Reference proteome</keyword>
<name>A0A815MWL7_9BILA</name>
<reference evidence="3" key="1">
    <citation type="submission" date="2021-02" db="EMBL/GenBank/DDBJ databases">
        <authorList>
            <person name="Nowell W R."/>
        </authorList>
    </citation>
    <scope>NUCLEOTIDE SEQUENCE</scope>
</reference>
<dbReference type="Gene3D" id="3.10.100.10">
    <property type="entry name" value="Mannose-Binding Protein A, subunit A"/>
    <property type="match status" value="1"/>
</dbReference>
<keyword evidence="1" id="KW-1133">Transmembrane helix</keyword>
<dbReference type="InterPro" id="IPR016186">
    <property type="entry name" value="C-type_lectin-like/link_sf"/>
</dbReference>
<evidence type="ECO:0000256" key="1">
    <source>
        <dbReference type="SAM" id="Phobius"/>
    </source>
</evidence>
<feature type="transmembrane region" description="Helical" evidence="1">
    <location>
        <begin position="152"/>
        <end position="173"/>
    </location>
</feature>
<proteinExistence type="predicted"/>